<keyword evidence="3" id="KW-1185">Reference proteome</keyword>
<dbReference type="Proteomes" id="UP001165060">
    <property type="component" value="Unassembled WGS sequence"/>
</dbReference>
<name>A0ABQ6MM07_9STRA</name>
<sequence>MPSIPPHRELLVSRYKSLHPGKSTKRACAGLAFSSLMMNLVAAELDLPAPHIRKSREKLEIWVYQALTRLNQSAEDKEKKSKKAREKHAMLSTEQKRLKRSVPTPEQVEQYSTNKKERKALKKEAEKGIPPPPYPLYDIWGANPDEFLAVFQQPKLKPVYDALLEPVRE</sequence>
<evidence type="ECO:0000313" key="3">
    <source>
        <dbReference type="Proteomes" id="UP001165060"/>
    </source>
</evidence>
<evidence type="ECO:0000256" key="1">
    <source>
        <dbReference type="SAM" id="MobiDB-lite"/>
    </source>
</evidence>
<accession>A0ABQ6MM07</accession>
<comment type="caution">
    <text evidence="2">The sequence shown here is derived from an EMBL/GenBank/DDBJ whole genome shotgun (WGS) entry which is preliminary data.</text>
</comment>
<organism evidence="2 3">
    <name type="scientific">Tetraparma gracilis</name>
    <dbReference type="NCBI Taxonomy" id="2962635"/>
    <lineage>
        <taxon>Eukaryota</taxon>
        <taxon>Sar</taxon>
        <taxon>Stramenopiles</taxon>
        <taxon>Ochrophyta</taxon>
        <taxon>Bolidophyceae</taxon>
        <taxon>Parmales</taxon>
        <taxon>Triparmaceae</taxon>
        <taxon>Tetraparma</taxon>
    </lineage>
</organism>
<reference evidence="2 3" key="1">
    <citation type="journal article" date="2023" name="Commun. Biol.">
        <title>Genome analysis of Parmales, the sister group of diatoms, reveals the evolutionary specialization of diatoms from phago-mixotrophs to photoautotrophs.</title>
        <authorList>
            <person name="Ban H."/>
            <person name="Sato S."/>
            <person name="Yoshikawa S."/>
            <person name="Yamada K."/>
            <person name="Nakamura Y."/>
            <person name="Ichinomiya M."/>
            <person name="Sato N."/>
            <person name="Blanc-Mathieu R."/>
            <person name="Endo H."/>
            <person name="Kuwata A."/>
            <person name="Ogata H."/>
        </authorList>
    </citation>
    <scope>NUCLEOTIDE SEQUENCE [LARGE SCALE GENOMIC DNA]</scope>
</reference>
<evidence type="ECO:0000313" key="2">
    <source>
        <dbReference type="EMBL" id="GMI28277.1"/>
    </source>
</evidence>
<feature type="region of interest" description="Disordered" evidence="1">
    <location>
        <begin position="73"/>
        <end position="133"/>
    </location>
</feature>
<protein>
    <submittedName>
        <fullName evidence="2">Uncharacterized protein</fullName>
    </submittedName>
</protein>
<gene>
    <name evidence="2" type="ORF">TeGR_g7683</name>
</gene>
<proteinExistence type="predicted"/>
<dbReference type="EMBL" id="BRYB01001545">
    <property type="protein sequence ID" value="GMI28277.1"/>
    <property type="molecule type" value="Genomic_DNA"/>
</dbReference>
<feature type="non-terminal residue" evidence="2">
    <location>
        <position position="169"/>
    </location>
</feature>